<accession>A0A1U7CP06</accession>
<dbReference type="RefSeq" id="WP_076345466.1">
    <property type="nucleotide sequence ID" value="NZ_CP019082.1"/>
</dbReference>
<gene>
    <name evidence="4" type="primary">csrA</name>
    <name evidence="5" type="ORF">BSF38_02157</name>
</gene>
<dbReference type="GO" id="GO:1902208">
    <property type="term" value="P:regulation of bacterial-type flagellum assembly"/>
    <property type="evidence" value="ECO:0007669"/>
    <property type="project" value="UniProtKB-UniRule"/>
</dbReference>
<dbReference type="GO" id="GO:0044781">
    <property type="term" value="P:bacterial-type flagellum organization"/>
    <property type="evidence" value="ECO:0007669"/>
    <property type="project" value="UniProtKB-KW"/>
</dbReference>
<comment type="function">
    <text evidence="4">A translational regulator that binds mRNA to regulate translation initiation and/or mRNA stability. Usually binds in the 5'-UTR at or near the Shine-Dalgarno sequence preventing ribosome-binding, thus repressing translation. Its main target seems to be the major flagellin gene, while its function is anatagonized by FliW.</text>
</comment>
<keyword evidence="3 4" id="KW-0694">RNA-binding</keyword>
<dbReference type="InterPro" id="IPR003751">
    <property type="entry name" value="CsrA"/>
</dbReference>
<keyword evidence="4" id="KW-1005">Bacterial flagellum biogenesis</keyword>
<evidence type="ECO:0000256" key="1">
    <source>
        <dbReference type="ARBA" id="ARBA00022490"/>
    </source>
</evidence>
<protein>
    <recommendedName>
        <fullName evidence="4">Translational regulator CsrA</fullName>
    </recommendedName>
</protein>
<dbReference type="EMBL" id="CP019082">
    <property type="protein sequence ID" value="APW60670.1"/>
    <property type="molecule type" value="Genomic_DNA"/>
</dbReference>
<dbReference type="Gene3D" id="2.60.40.4380">
    <property type="entry name" value="Translational regulator CsrA"/>
    <property type="match status" value="1"/>
</dbReference>
<proteinExistence type="inferred from homology"/>
<evidence type="ECO:0000256" key="3">
    <source>
        <dbReference type="ARBA" id="ARBA00022884"/>
    </source>
</evidence>
<comment type="similarity">
    <text evidence="4">Belongs to the CsrA/RsmA family.</text>
</comment>
<dbReference type="GO" id="GO:0048027">
    <property type="term" value="F:mRNA 5'-UTR binding"/>
    <property type="evidence" value="ECO:0007669"/>
    <property type="project" value="UniProtKB-UniRule"/>
</dbReference>
<keyword evidence="4" id="KW-0678">Repressor</keyword>
<dbReference type="KEGG" id="pbor:BSF38_02157"/>
<dbReference type="Proteomes" id="UP000186309">
    <property type="component" value="Chromosome"/>
</dbReference>
<dbReference type="Pfam" id="PF02599">
    <property type="entry name" value="CsrA"/>
    <property type="match status" value="1"/>
</dbReference>
<sequence length="60" mass="6619">MLVLSRKNGERIRIGETIVLTVLRIRGGNVRIGIEAPHNTHIKRDELLMLPPPPNDAGLG</sequence>
<name>A0A1U7CP06_9BACT</name>
<evidence type="ECO:0000256" key="2">
    <source>
        <dbReference type="ARBA" id="ARBA00022845"/>
    </source>
</evidence>
<dbReference type="GO" id="GO:0045947">
    <property type="term" value="P:negative regulation of translational initiation"/>
    <property type="evidence" value="ECO:0007669"/>
    <property type="project" value="UniProtKB-UniRule"/>
</dbReference>
<dbReference type="HAMAP" id="MF_00167">
    <property type="entry name" value="CsrA"/>
    <property type="match status" value="1"/>
</dbReference>
<evidence type="ECO:0000313" key="5">
    <source>
        <dbReference type="EMBL" id="APW60670.1"/>
    </source>
</evidence>
<evidence type="ECO:0000313" key="6">
    <source>
        <dbReference type="Proteomes" id="UP000186309"/>
    </source>
</evidence>
<dbReference type="GO" id="GO:0005829">
    <property type="term" value="C:cytosol"/>
    <property type="evidence" value="ECO:0007669"/>
    <property type="project" value="TreeGrafter"/>
</dbReference>
<evidence type="ECO:0000256" key="4">
    <source>
        <dbReference type="HAMAP-Rule" id="MF_00167"/>
    </source>
</evidence>
<dbReference type="GO" id="GO:0006109">
    <property type="term" value="P:regulation of carbohydrate metabolic process"/>
    <property type="evidence" value="ECO:0007669"/>
    <property type="project" value="InterPro"/>
</dbReference>
<dbReference type="PANTHER" id="PTHR34984:SF1">
    <property type="entry name" value="CARBON STORAGE REGULATOR"/>
    <property type="match status" value="1"/>
</dbReference>
<keyword evidence="6" id="KW-1185">Reference proteome</keyword>
<keyword evidence="2 4" id="KW-0810">Translation regulation</keyword>
<dbReference type="OrthoDB" id="289081at2"/>
<organism evidence="5 6">
    <name type="scientific">Paludisphaera borealis</name>
    <dbReference type="NCBI Taxonomy" id="1387353"/>
    <lineage>
        <taxon>Bacteria</taxon>
        <taxon>Pseudomonadati</taxon>
        <taxon>Planctomycetota</taxon>
        <taxon>Planctomycetia</taxon>
        <taxon>Isosphaerales</taxon>
        <taxon>Isosphaeraceae</taxon>
        <taxon>Paludisphaera</taxon>
    </lineage>
</organism>
<dbReference type="GO" id="GO:0006402">
    <property type="term" value="P:mRNA catabolic process"/>
    <property type="evidence" value="ECO:0007669"/>
    <property type="project" value="InterPro"/>
</dbReference>
<dbReference type="PANTHER" id="PTHR34984">
    <property type="entry name" value="CARBON STORAGE REGULATOR"/>
    <property type="match status" value="1"/>
</dbReference>
<keyword evidence="1 4" id="KW-0963">Cytoplasm</keyword>
<comment type="subunit">
    <text evidence="4">Homodimer; the beta-strands of each monomer intercalate to form a hydrophobic core, while the alpha-helices form wings that extend away from the core.</text>
</comment>
<dbReference type="SUPFAM" id="SSF117130">
    <property type="entry name" value="CsrA-like"/>
    <property type="match status" value="1"/>
</dbReference>
<dbReference type="STRING" id="1387353.BSF38_02157"/>
<reference evidence="6" key="1">
    <citation type="submission" date="2016-12" db="EMBL/GenBank/DDBJ databases">
        <title>Comparative genomics of four Isosphaeraceae planctomycetes: a common pool of plasmids and glycoside hydrolase genes.</title>
        <authorList>
            <person name="Ivanova A."/>
        </authorList>
    </citation>
    <scope>NUCLEOTIDE SEQUENCE [LARGE SCALE GENOMIC DNA]</scope>
    <source>
        <strain evidence="6">PX4</strain>
    </source>
</reference>
<dbReference type="InterPro" id="IPR036107">
    <property type="entry name" value="CsrA_sf"/>
</dbReference>
<comment type="subcellular location">
    <subcellularLocation>
        <location evidence="4">Cytoplasm</location>
    </subcellularLocation>
</comment>
<dbReference type="AlphaFoldDB" id="A0A1U7CP06"/>